<dbReference type="Proteomes" id="UP000322530">
    <property type="component" value="Unassembled WGS sequence"/>
</dbReference>
<sequence length="180" mass="20595">MNEYASRPNLPNYVSIKEAAQILGISDKRVYEYVDEGRLSSMWAADVIMIPLEEVKNFKRQSSGRPRKSIPSWRISARDNTQFITSIVVQMREGQQSTLLQRLEHLRQGGKHNFPGTIARFIAESENTPGQIDISLIWKSSVMPNEGERKQAIEAFQKDLADVLDWDTAQYNISKVLMHT</sequence>
<comment type="caution">
    <text evidence="2">The sequence shown here is derived from an EMBL/GenBank/DDBJ whole genome shotgun (WGS) entry which is preliminary data.</text>
</comment>
<dbReference type="Pfam" id="PF12728">
    <property type="entry name" value="HTH_17"/>
    <property type="match status" value="1"/>
</dbReference>
<proteinExistence type="predicted"/>
<reference evidence="2 3" key="1">
    <citation type="submission" date="2019-01" db="EMBL/GenBank/DDBJ databases">
        <title>Draft genome sequence of Dictyobacter sp. Uno17.</title>
        <authorList>
            <person name="Wang C.M."/>
            <person name="Zheng Y."/>
            <person name="Sakai Y."/>
            <person name="Abe K."/>
            <person name="Yokota A."/>
            <person name="Yabe S."/>
        </authorList>
    </citation>
    <scope>NUCLEOTIDE SEQUENCE [LARGE SCALE GENOMIC DNA]</scope>
    <source>
        <strain evidence="2 3">Uno17</strain>
    </source>
</reference>
<dbReference type="OrthoDB" id="1366685at2"/>
<gene>
    <name evidence="2" type="ORF">KDI_41130</name>
</gene>
<protein>
    <recommendedName>
        <fullName evidence="1">Helix-turn-helix domain-containing protein</fullName>
    </recommendedName>
</protein>
<name>A0A5A5THP6_9CHLR</name>
<keyword evidence="3" id="KW-1185">Reference proteome</keyword>
<dbReference type="RefSeq" id="WP_149403426.1">
    <property type="nucleotide sequence ID" value="NZ_BIXY01000074.1"/>
</dbReference>
<feature type="domain" description="Helix-turn-helix" evidence="1">
    <location>
        <begin position="13"/>
        <end position="61"/>
    </location>
</feature>
<evidence type="ECO:0000313" key="3">
    <source>
        <dbReference type="Proteomes" id="UP000322530"/>
    </source>
</evidence>
<evidence type="ECO:0000313" key="2">
    <source>
        <dbReference type="EMBL" id="GCF10549.1"/>
    </source>
</evidence>
<evidence type="ECO:0000259" key="1">
    <source>
        <dbReference type="Pfam" id="PF12728"/>
    </source>
</evidence>
<dbReference type="AlphaFoldDB" id="A0A5A5THP6"/>
<organism evidence="2 3">
    <name type="scientific">Dictyobacter arantiisoli</name>
    <dbReference type="NCBI Taxonomy" id="2014874"/>
    <lineage>
        <taxon>Bacteria</taxon>
        <taxon>Bacillati</taxon>
        <taxon>Chloroflexota</taxon>
        <taxon>Ktedonobacteria</taxon>
        <taxon>Ktedonobacterales</taxon>
        <taxon>Dictyobacteraceae</taxon>
        <taxon>Dictyobacter</taxon>
    </lineage>
</organism>
<accession>A0A5A5THP6</accession>
<dbReference type="InterPro" id="IPR041657">
    <property type="entry name" value="HTH_17"/>
</dbReference>
<dbReference type="EMBL" id="BIXY01000074">
    <property type="protein sequence ID" value="GCF10549.1"/>
    <property type="molecule type" value="Genomic_DNA"/>
</dbReference>